<keyword evidence="2" id="KW-0325">Glycoprotein</keyword>
<dbReference type="Proteomes" id="UP000308730">
    <property type="component" value="Unassembled WGS sequence"/>
</dbReference>
<comment type="caution">
    <text evidence="5">The sequence shown here is derived from an EMBL/GenBank/DDBJ whole genome shotgun (WGS) entry which is preliminary data.</text>
</comment>
<reference evidence="5 6" key="1">
    <citation type="submission" date="2019-02" db="EMBL/GenBank/DDBJ databases">
        <title>Genome sequencing of the rare red list fungi Antrodiella citrinella (Flaviporus citrinellus).</title>
        <authorList>
            <person name="Buettner E."/>
            <person name="Kellner H."/>
        </authorList>
    </citation>
    <scope>NUCLEOTIDE SEQUENCE [LARGE SCALE GENOMIC DNA]</scope>
    <source>
        <strain evidence="5 6">DSM 108506</strain>
    </source>
</reference>
<evidence type="ECO:0000256" key="1">
    <source>
        <dbReference type="ARBA" id="ARBA00022801"/>
    </source>
</evidence>
<feature type="signal peptide" evidence="4">
    <location>
        <begin position="1"/>
        <end position="18"/>
    </location>
</feature>
<feature type="disulfide bond" evidence="3">
    <location>
        <begin position="192"/>
        <end position="205"/>
    </location>
</feature>
<feature type="chain" id="PRO_5020733248" description="Phosphoglycerate mutase-like protein" evidence="4">
    <location>
        <begin position="19"/>
        <end position="465"/>
    </location>
</feature>
<dbReference type="PIRSF" id="PIRSF000894">
    <property type="entry name" value="Acid_phosphatase"/>
    <property type="match status" value="1"/>
</dbReference>
<sequence>MAALLLVSLGAIILTANAQMDLVFDDRLAVATALMETHPLAGFNPVHHSGPASPYFRAPSQAGLSYDTPEGCVVDQAAYFVRHGTAANQQRVVDTATYFVRGYLSQGNYINNTNLNRGTVITLPDSAVNTTFADSVTPSSSCPAYGPPSQLGSTNSNLWRSTFQNRTAARLNTFLDGLVLNATDIGVMQDLCGFEFSINGDTTWCKVFEPEEWRDYEYAADLNYYWGSGPGNPLSATNGWPWVKAISDLFVVGPGKTVANGTLTPPPLIVAMTHDNNMPPVLAALGLWNSTTTFPGETETNYPLPVTRRITDPTRFFHSTYLVSFLGHIALERMTCTIDGTTLQQRQQQGIVHKANIFGGTFNITNSKAFQGTNHTFVRVRVNDAPFPFPVCDSGPGSSCPLENFTSLVNGQMKEVCGDFVERCGLQGVKGATSVMSFLTTAGDGESQLIGVEGTPKGPASPDSP</sequence>
<keyword evidence="1" id="KW-0378">Hydrolase</keyword>
<dbReference type="EMBL" id="SGPM01000007">
    <property type="protein sequence ID" value="THH33345.1"/>
    <property type="molecule type" value="Genomic_DNA"/>
</dbReference>
<keyword evidence="3" id="KW-1015">Disulfide bond</keyword>
<dbReference type="PANTHER" id="PTHR20963:SF18">
    <property type="entry name" value="ACID PHOSPHATASE PHO11-RELATED"/>
    <property type="match status" value="1"/>
</dbReference>
<dbReference type="Gene3D" id="3.40.50.1240">
    <property type="entry name" value="Phosphoglycerate mutase-like"/>
    <property type="match status" value="1"/>
</dbReference>
<organism evidence="5 6">
    <name type="scientific">Antrodiella citrinella</name>
    <dbReference type="NCBI Taxonomy" id="2447956"/>
    <lineage>
        <taxon>Eukaryota</taxon>
        <taxon>Fungi</taxon>
        <taxon>Dikarya</taxon>
        <taxon>Basidiomycota</taxon>
        <taxon>Agaricomycotina</taxon>
        <taxon>Agaricomycetes</taxon>
        <taxon>Polyporales</taxon>
        <taxon>Steccherinaceae</taxon>
        <taxon>Antrodiella</taxon>
    </lineage>
</organism>
<gene>
    <name evidence="5" type="ORF">EUX98_g801</name>
</gene>
<dbReference type="GO" id="GO:0003993">
    <property type="term" value="F:acid phosphatase activity"/>
    <property type="evidence" value="ECO:0007669"/>
    <property type="project" value="TreeGrafter"/>
</dbReference>
<dbReference type="CDD" id="cd07061">
    <property type="entry name" value="HP_HAP_like"/>
    <property type="match status" value="1"/>
</dbReference>
<evidence type="ECO:0000256" key="2">
    <source>
        <dbReference type="ARBA" id="ARBA00023180"/>
    </source>
</evidence>
<evidence type="ECO:0000256" key="4">
    <source>
        <dbReference type="SAM" id="SignalP"/>
    </source>
</evidence>
<evidence type="ECO:0000313" key="5">
    <source>
        <dbReference type="EMBL" id="THH33345.1"/>
    </source>
</evidence>
<keyword evidence="6" id="KW-1185">Reference proteome</keyword>
<protein>
    <recommendedName>
        <fullName evidence="7">Phosphoglycerate mutase-like protein</fullName>
    </recommendedName>
</protein>
<dbReference type="InterPro" id="IPR000560">
    <property type="entry name" value="His_Pase_clade-2"/>
</dbReference>
<dbReference type="InterPro" id="IPR029033">
    <property type="entry name" value="His_PPase_superfam"/>
</dbReference>
<name>A0A4S4N4K8_9APHY</name>
<dbReference type="Pfam" id="PF00328">
    <property type="entry name" value="His_Phos_2"/>
    <property type="match status" value="1"/>
</dbReference>
<evidence type="ECO:0008006" key="7">
    <source>
        <dbReference type="Google" id="ProtNLM"/>
    </source>
</evidence>
<keyword evidence="4" id="KW-0732">Signal</keyword>
<dbReference type="GO" id="GO:0009277">
    <property type="term" value="C:fungal-type cell wall"/>
    <property type="evidence" value="ECO:0007669"/>
    <property type="project" value="TreeGrafter"/>
</dbReference>
<dbReference type="InterPro" id="IPR016274">
    <property type="entry name" value="Histidine_acid_Pase_euk"/>
</dbReference>
<feature type="disulfide bond" evidence="3">
    <location>
        <begin position="392"/>
        <end position="400"/>
    </location>
</feature>
<dbReference type="InterPro" id="IPR033379">
    <property type="entry name" value="Acid_Pase_AS"/>
</dbReference>
<dbReference type="AlphaFoldDB" id="A0A4S4N4K8"/>
<dbReference type="SUPFAM" id="SSF53254">
    <property type="entry name" value="Phosphoglycerate mutase-like"/>
    <property type="match status" value="1"/>
</dbReference>
<evidence type="ECO:0000313" key="6">
    <source>
        <dbReference type="Proteomes" id="UP000308730"/>
    </source>
</evidence>
<evidence type="ECO:0000256" key="3">
    <source>
        <dbReference type="PIRSR" id="PIRSR000894-2"/>
    </source>
</evidence>
<dbReference type="PROSITE" id="PS00778">
    <property type="entry name" value="HIS_ACID_PHOSPHAT_2"/>
    <property type="match status" value="1"/>
</dbReference>
<accession>A0A4S4N4K8</accession>
<dbReference type="PANTHER" id="PTHR20963">
    <property type="entry name" value="MULTIPLE INOSITOL POLYPHOSPHATE PHOSPHATASE-RELATED"/>
    <property type="match status" value="1"/>
</dbReference>
<proteinExistence type="predicted"/>
<dbReference type="OrthoDB" id="6509975at2759"/>